<evidence type="ECO:0000313" key="2">
    <source>
        <dbReference type="EMBL" id="BAC12609.1"/>
    </source>
</evidence>
<dbReference type="Pfam" id="PF14146">
    <property type="entry name" value="DUF4305"/>
    <property type="match status" value="1"/>
</dbReference>
<keyword evidence="1" id="KW-0812">Transmembrane</keyword>
<evidence type="ECO:0000313" key="3">
    <source>
        <dbReference type="Proteomes" id="UP000000822"/>
    </source>
</evidence>
<feature type="transmembrane region" description="Helical" evidence="1">
    <location>
        <begin position="5"/>
        <end position="24"/>
    </location>
</feature>
<sequence>MRHPFLTRAVLYFLVGIAFIYFGVQSKESTVWNSVTLIFAAVSALCFFVSFKMIGYHNKLRKKK</sequence>
<evidence type="ECO:0000256" key="1">
    <source>
        <dbReference type="SAM" id="Phobius"/>
    </source>
</evidence>
<keyword evidence="3" id="KW-1185">Reference proteome</keyword>
<name>Q8ESI1_OCEIH</name>
<dbReference type="HOGENOM" id="CLU_201773_2_0_9"/>
<dbReference type="KEGG" id="oih:OB0653"/>
<feature type="transmembrane region" description="Helical" evidence="1">
    <location>
        <begin position="30"/>
        <end position="54"/>
    </location>
</feature>
<dbReference type="InterPro" id="IPR025426">
    <property type="entry name" value="DUF4305"/>
</dbReference>
<keyword evidence="1" id="KW-0472">Membrane</keyword>
<dbReference type="Proteomes" id="UP000000822">
    <property type="component" value="Chromosome"/>
</dbReference>
<dbReference type="EMBL" id="BA000028">
    <property type="protein sequence ID" value="BAC12609.1"/>
    <property type="molecule type" value="Genomic_DNA"/>
</dbReference>
<dbReference type="AlphaFoldDB" id="Q8ESI1"/>
<reference evidence="2 3" key="2">
    <citation type="journal article" date="2002" name="Nucleic Acids Res.">
        <title>Genome sequence of Oceanobacillus iheyensis isolated from the Iheya Ridge and its unexpected adaptive capabilities to extreme environments.</title>
        <authorList>
            <person name="Takami H."/>
            <person name="Takaki Y."/>
            <person name="Uchiyama I."/>
        </authorList>
    </citation>
    <scope>NUCLEOTIDE SEQUENCE [LARGE SCALE GENOMIC DNA]</scope>
    <source>
        <strain evidence="3">DSM 14371 / CIP 107618 / JCM 11309 / KCTC 3954 / HTE831</strain>
    </source>
</reference>
<gene>
    <name evidence="2" type="ordered locus">OB0653</name>
</gene>
<protein>
    <submittedName>
        <fullName evidence="2">Hypothetical conserved protein</fullName>
    </submittedName>
</protein>
<accession>Q8ESI1</accession>
<dbReference type="STRING" id="221109.gene:10732874"/>
<reference evidence="2 3" key="1">
    <citation type="journal article" date="2001" name="FEMS Microbiol. Lett.">
        <title>Oceanobacillus iheyensis gen. nov., sp. nov., a deep-sea extremely halotolerant and alkaliphilic species isolated from a depth of 1050 m on the Iheya Ridge.</title>
        <authorList>
            <person name="Lu J."/>
            <person name="Nogi Y."/>
            <person name="Takami H."/>
        </authorList>
    </citation>
    <scope>NUCLEOTIDE SEQUENCE [LARGE SCALE GENOMIC DNA]</scope>
    <source>
        <strain evidence="3">DSM 14371 / CIP 107618 / JCM 11309 / KCTC 3954 / HTE831</strain>
    </source>
</reference>
<proteinExistence type="predicted"/>
<keyword evidence="1" id="KW-1133">Transmembrane helix</keyword>
<organism evidence="2 3">
    <name type="scientific">Oceanobacillus iheyensis (strain DSM 14371 / CIP 107618 / JCM 11309 / KCTC 3954 / HTE831)</name>
    <dbReference type="NCBI Taxonomy" id="221109"/>
    <lineage>
        <taxon>Bacteria</taxon>
        <taxon>Bacillati</taxon>
        <taxon>Bacillota</taxon>
        <taxon>Bacilli</taxon>
        <taxon>Bacillales</taxon>
        <taxon>Bacillaceae</taxon>
        <taxon>Oceanobacillus</taxon>
    </lineage>
</organism>
<dbReference type="eggNOG" id="ENOG50306WQ">
    <property type="taxonomic scope" value="Bacteria"/>
</dbReference>
<dbReference type="OrthoDB" id="2355666at2"/>
<dbReference type="RefSeq" id="WP_011065059.1">
    <property type="nucleotide sequence ID" value="NC_004193.1"/>
</dbReference>